<evidence type="ECO:0000313" key="2">
    <source>
        <dbReference type="EMBL" id="AMR76240.1"/>
    </source>
</evidence>
<name>A0AAN1CFN8_BORHE</name>
<gene>
    <name evidence="2" type="ORF">A0V01_06550</name>
</gene>
<feature type="chain" id="PRO_5042964322" description="Lipoprotein" evidence="1">
    <location>
        <begin position="25"/>
        <end position="255"/>
    </location>
</feature>
<dbReference type="RefSeq" id="WP_062706364.1">
    <property type="nucleotide sequence ID" value="NZ_CP014825.1"/>
</dbReference>
<protein>
    <recommendedName>
        <fullName evidence="4">Lipoprotein</fullName>
    </recommendedName>
</protein>
<organism evidence="2">
    <name type="scientific">Borrelia hermsii</name>
    <dbReference type="NCBI Taxonomy" id="140"/>
    <lineage>
        <taxon>Bacteria</taxon>
        <taxon>Pseudomonadati</taxon>
        <taxon>Spirochaetota</taxon>
        <taxon>Spirochaetia</taxon>
        <taxon>Spirochaetales</taxon>
        <taxon>Borreliaceae</taxon>
        <taxon>Borrelia</taxon>
    </lineage>
</organism>
<evidence type="ECO:0000313" key="3">
    <source>
        <dbReference type="Proteomes" id="UP000075229"/>
    </source>
</evidence>
<keyword evidence="2" id="KW-0614">Plasmid</keyword>
<feature type="signal peptide" evidence="1">
    <location>
        <begin position="1"/>
        <end position="24"/>
    </location>
</feature>
<evidence type="ECO:0008006" key="4">
    <source>
        <dbReference type="Google" id="ProtNLM"/>
    </source>
</evidence>
<sequence length="255" mass="29042">MRIMKNIVLTLLFMIFSCSHGVFSKPSSGFIKDYTGVIFDNHKYYYIEELPIKSDLVFEFVDSNSEATSRAYYQVLYGQHIATRRGVYESSSDRTSSFTVGKVSLLIDSTCAGKLGIKTLKELKEYLIKDRNLDSLGVKFILDFSPSKLLSSPSKSLLGAQCIVFDYNGLISFKESIDKKKSDINLTLNLANKDLQSNMYYLSPKTYDKYIDTENKFVDSKRQDKNDFYFKIQGNVESLLSALEGILRKVKKGEL</sequence>
<accession>A0AAN1CFN8</accession>
<geneLocation type="plasmid" evidence="3">
    <name>unnamed 10</name>
</geneLocation>
<proteinExistence type="predicted"/>
<dbReference type="AlphaFoldDB" id="A0AAN1CFN8"/>
<evidence type="ECO:0000256" key="1">
    <source>
        <dbReference type="SAM" id="SignalP"/>
    </source>
</evidence>
<keyword evidence="1" id="KW-0732">Signal</keyword>
<dbReference type="PROSITE" id="PS51257">
    <property type="entry name" value="PROKAR_LIPOPROTEIN"/>
    <property type="match status" value="1"/>
</dbReference>
<reference evidence="2" key="1">
    <citation type="submission" date="2016-03" db="EMBL/GenBank/DDBJ databases">
        <title>Borrelia hermsii Genome sequencing and assembly.</title>
        <authorList>
            <person name="Bontemps-Gallo S."/>
            <person name="Stewart S."/>
        </authorList>
    </citation>
    <scope>NUCLEOTIDE SEQUENCE [LARGE SCALE GENOMIC DNA]</scope>
    <source>
        <strain evidence="2">DAH-2E7</strain>
        <plasmid evidence="2">unnamed</plasmid>
        <plasmid>unnamed 10</plasmid>
    </source>
</reference>
<dbReference type="EMBL" id="CP014825">
    <property type="protein sequence ID" value="AMR76240.1"/>
    <property type="molecule type" value="Genomic_DNA"/>
</dbReference>